<dbReference type="PANTHER" id="PTHR35394:SF5">
    <property type="entry name" value="DUF3176 DOMAIN-CONTAINING PROTEIN"/>
    <property type="match status" value="1"/>
</dbReference>
<feature type="transmembrane region" description="Helical" evidence="1">
    <location>
        <begin position="68"/>
        <end position="96"/>
    </location>
</feature>
<proteinExistence type="predicted"/>
<keyword evidence="1" id="KW-1133">Transmembrane helix</keyword>
<evidence type="ECO:0000313" key="3">
    <source>
        <dbReference type="Proteomes" id="UP001433268"/>
    </source>
</evidence>
<dbReference type="InterPro" id="IPR021514">
    <property type="entry name" value="DUF3176"/>
</dbReference>
<evidence type="ECO:0000256" key="1">
    <source>
        <dbReference type="SAM" id="Phobius"/>
    </source>
</evidence>
<name>A0ABR1VTF3_9PEZI</name>
<keyword evidence="1" id="KW-0812">Transmembrane</keyword>
<keyword evidence="1" id="KW-0472">Membrane</keyword>
<feature type="transmembrane region" description="Helical" evidence="1">
    <location>
        <begin position="543"/>
        <end position="565"/>
    </location>
</feature>
<dbReference type="RefSeq" id="XP_066665484.1">
    <property type="nucleotide sequence ID" value="XM_066813522.1"/>
</dbReference>
<feature type="transmembrane region" description="Helical" evidence="1">
    <location>
        <begin position="149"/>
        <end position="171"/>
    </location>
</feature>
<gene>
    <name evidence="2" type="ORF">PG997_009207</name>
</gene>
<dbReference type="Pfam" id="PF11374">
    <property type="entry name" value="DUF3176"/>
    <property type="match status" value="1"/>
</dbReference>
<organism evidence="2 3">
    <name type="scientific">Apiospora hydei</name>
    <dbReference type="NCBI Taxonomy" id="1337664"/>
    <lineage>
        <taxon>Eukaryota</taxon>
        <taxon>Fungi</taxon>
        <taxon>Dikarya</taxon>
        <taxon>Ascomycota</taxon>
        <taxon>Pezizomycotina</taxon>
        <taxon>Sordariomycetes</taxon>
        <taxon>Xylariomycetidae</taxon>
        <taxon>Amphisphaeriales</taxon>
        <taxon>Apiosporaceae</taxon>
        <taxon>Apiospora</taxon>
    </lineage>
</organism>
<evidence type="ECO:0000313" key="2">
    <source>
        <dbReference type="EMBL" id="KAK8074544.1"/>
    </source>
</evidence>
<keyword evidence="3" id="KW-1185">Reference proteome</keyword>
<protein>
    <submittedName>
        <fullName evidence="2">Uncharacterized protein</fullName>
    </submittedName>
</protein>
<dbReference type="Proteomes" id="UP001433268">
    <property type="component" value="Unassembled WGS sequence"/>
</dbReference>
<accession>A0ABR1VTF3</accession>
<reference evidence="2 3" key="1">
    <citation type="submission" date="2023-01" db="EMBL/GenBank/DDBJ databases">
        <title>Analysis of 21 Apiospora genomes using comparative genomics revels a genus with tremendous synthesis potential of carbohydrate active enzymes and secondary metabolites.</title>
        <authorList>
            <person name="Sorensen T."/>
        </authorList>
    </citation>
    <scope>NUCLEOTIDE SEQUENCE [LARGE SCALE GENOMIC DNA]</scope>
    <source>
        <strain evidence="2 3">CBS 114990</strain>
    </source>
</reference>
<sequence>MTIRVSAAVLDMPRSMMIPANPKSAPKPTDKHSWRMEVSTMVLCLSAVVTSTVLLIHADGRPLTDYNFFISFNTLISILAAVARATLAFAVGSCLGQWKWNWFSKRSDTLIVFGSFEDASRGPLGSFWLLCRLRARYVDERKPKSLTPLLMLVVPLSEAGRAFVTLLMLGFEPFMQALIYYQGRLVTTQPRTAPSIGVSNRLDIGSYKLVREQEAASFTFQNQSFLYIKGQFRSEASAGLASAVYRGFYANDPRDAVSFTCSTGNCTWPIFTSLSVCSSCNDVSDQVQVKEQDGKDLGTIHVNATHLEGHFITKALPYVELANPATVTYVDMVARRDIVSDEPISNAYMSAKLLNNQGNTLTFGKLNTMIMACALYFCTNAYKSEVSDGQLKEDIVASWSDRVVNSYSPQEPIRDNWNAYEDYTNHSLDNGHAAYRLSDLQLQIPRAEADRYKLPENVTLLFNITQSTIGSTLSFLQDFLREPLVYGESVSDSIVSKTLYDSANLSETFAGAARAMSIWIRDNSNLTTEGDQQEWVLHIRVRWPFVTLPVLVVFMGCGFVFLSMWETRRLQLPPWKTDMLATLAHYLDASTREQLRAAALQGRAREEAKGMVLNFEDTGKGLELKADAERSNRELDELQNA</sequence>
<dbReference type="GeneID" id="92046582"/>
<dbReference type="PANTHER" id="PTHR35394">
    <property type="entry name" value="DUF3176 DOMAIN-CONTAINING PROTEIN"/>
    <property type="match status" value="1"/>
</dbReference>
<dbReference type="EMBL" id="JAQQWN010000007">
    <property type="protein sequence ID" value="KAK8074544.1"/>
    <property type="molecule type" value="Genomic_DNA"/>
</dbReference>
<comment type="caution">
    <text evidence="2">The sequence shown here is derived from an EMBL/GenBank/DDBJ whole genome shotgun (WGS) entry which is preliminary data.</text>
</comment>